<comment type="domain">
    <text evidence="11">The PHD-type zinc finger mediates the binding to H3K4me3.</text>
</comment>
<dbReference type="PANTHER" id="PTHR10333">
    <property type="entry name" value="INHIBITOR OF GROWTH PROTEIN"/>
    <property type="match status" value="1"/>
</dbReference>
<feature type="compositionally biased region" description="Polar residues" evidence="12">
    <location>
        <begin position="136"/>
        <end position="152"/>
    </location>
</feature>
<feature type="domain" description="PHD-type" evidence="13">
    <location>
        <begin position="169"/>
        <end position="218"/>
    </location>
</feature>
<feature type="binding site" evidence="9">
    <location>
        <position position="199"/>
    </location>
    <ligand>
        <name>Zn(2+)</name>
        <dbReference type="ChEBI" id="CHEBI:29105"/>
        <label>1</label>
    </ligand>
</feature>
<feature type="compositionally biased region" description="Basic residues" evidence="12">
    <location>
        <begin position="123"/>
        <end position="135"/>
    </location>
</feature>
<dbReference type="CDD" id="cd15585">
    <property type="entry name" value="PHD_ING3"/>
    <property type="match status" value="1"/>
</dbReference>
<dbReference type="PROSITE" id="PS50016">
    <property type="entry name" value="ZF_PHD_2"/>
    <property type="match status" value="1"/>
</dbReference>
<dbReference type="InterPro" id="IPR001965">
    <property type="entry name" value="Znf_PHD"/>
</dbReference>
<feature type="site" description="Histone H3K4me3 binding" evidence="8">
    <location>
        <position position="182"/>
    </location>
</feature>
<evidence type="ECO:0000256" key="6">
    <source>
        <dbReference type="ARBA" id="ARBA00022853"/>
    </source>
</evidence>
<feature type="binding site" evidence="9">
    <location>
        <position position="215"/>
    </location>
    <ligand>
        <name>Zn(2+)</name>
        <dbReference type="ChEBI" id="CHEBI:29105"/>
        <label>2</label>
    </ligand>
</feature>
<feature type="region of interest" description="Disordered" evidence="12">
    <location>
        <begin position="109"/>
        <end position="152"/>
    </location>
</feature>
<dbReference type="InterPro" id="IPR028651">
    <property type="entry name" value="ING_fam"/>
</dbReference>
<protein>
    <recommendedName>
        <fullName evidence="11">Inhibitor of growth protein</fullName>
    </recommendedName>
</protein>
<sequence length="228" mass="26235">MDGMLKQYIEECAKLPVDLKKNFDLIREIDIVVEQKADLIQQKLITLTKSHRGLSKDAQCAINKEINVSFEIFDKILSLSEKKLKLATLTYNVVDNQIVRLDRDSEKVQASVKRRHEPEEERHKKKRKHLSRKSGKNQTDVELEPSTSSTYDQVGTAPVIDLPIDPNEPVYCVCRQVSFGNMVMCDNKDCPIEWFHFGCVGLKETPKGKWYCSRCFSEKCKKKSTTHA</sequence>
<name>A0A0N4VK19_ENTVE</name>
<dbReference type="GO" id="GO:0008270">
    <property type="term" value="F:zinc ion binding"/>
    <property type="evidence" value="ECO:0007669"/>
    <property type="project" value="UniProtKB-KW"/>
</dbReference>
<evidence type="ECO:0000313" key="15">
    <source>
        <dbReference type="Proteomes" id="UP000274131"/>
    </source>
</evidence>
<evidence type="ECO:0000259" key="13">
    <source>
        <dbReference type="PROSITE" id="PS50016"/>
    </source>
</evidence>
<feature type="site" description="Histone H3K4me3 binding" evidence="8">
    <location>
        <position position="171"/>
    </location>
</feature>
<dbReference type="InterPro" id="IPR042020">
    <property type="entry name" value="ING3_PHD"/>
</dbReference>
<dbReference type="WBParaSite" id="EVEC_0001120101-mRNA-1">
    <property type="protein sequence ID" value="EVEC_0001120101-mRNA-1"/>
    <property type="gene ID" value="EVEC_0001120101"/>
</dbReference>
<proteinExistence type="inferred from homology"/>
<accession>A0A0N4VK19</accession>
<dbReference type="Gene3D" id="3.30.40.10">
    <property type="entry name" value="Zinc/RING finger domain, C3HC4 (zinc finger)"/>
    <property type="match status" value="1"/>
</dbReference>
<dbReference type="InterPro" id="IPR019786">
    <property type="entry name" value="Zinc_finger_PHD-type_CS"/>
</dbReference>
<keyword evidence="15" id="KW-1185">Reference proteome</keyword>
<evidence type="ECO:0000256" key="2">
    <source>
        <dbReference type="ARBA" id="ARBA00010210"/>
    </source>
</evidence>
<evidence type="ECO:0000256" key="11">
    <source>
        <dbReference type="RuleBase" id="RU361213"/>
    </source>
</evidence>
<reference evidence="14 15" key="2">
    <citation type="submission" date="2018-10" db="EMBL/GenBank/DDBJ databases">
        <authorList>
            <consortium name="Pathogen Informatics"/>
        </authorList>
    </citation>
    <scope>NUCLEOTIDE SEQUENCE [LARGE SCALE GENOMIC DNA]</scope>
</reference>
<feature type="binding site" evidence="9">
    <location>
        <position position="190"/>
    </location>
    <ligand>
        <name>Zn(2+)</name>
        <dbReference type="ChEBI" id="CHEBI:29105"/>
        <label>2</label>
    </ligand>
</feature>
<dbReference type="InterPro" id="IPR013083">
    <property type="entry name" value="Znf_RING/FYVE/PHD"/>
</dbReference>
<organism evidence="16">
    <name type="scientific">Enterobius vermicularis</name>
    <name type="common">Human pinworm</name>
    <dbReference type="NCBI Taxonomy" id="51028"/>
    <lineage>
        <taxon>Eukaryota</taxon>
        <taxon>Metazoa</taxon>
        <taxon>Ecdysozoa</taxon>
        <taxon>Nematoda</taxon>
        <taxon>Chromadorea</taxon>
        <taxon>Rhabditida</taxon>
        <taxon>Spirurina</taxon>
        <taxon>Oxyuridomorpha</taxon>
        <taxon>Oxyuroidea</taxon>
        <taxon>Oxyuridae</taxon>
        <taxon>Enterobius</taxon>
    </lineage>
</organism>
<feature type="binding site" evidence="9">
    <location>
        <position position="196"/>
    </location>
    <ligand>
        <name>Zn(2+)</name>
        <dbReference type="ChEBI" id="CHEBI:29105"/>
        <label>1</label>
    </ligand>
</feature>
<evidence type="ECO:0000256" key="10">
    <source>
        <dbReference type="PROSITE-ProRule" id="PRU00146"/>
    </source>
</evidence>
<dbReference type="STRING" id="51028.A0A0N4VK19"/>
<feature type="site" description="Histone H3K4me3 binding" evidence="8">
    <location>
        <position position="186"/>
    </location>
</feature>
<feature type="binding site" evidence="9">
    <location>
        <position position="212"/>
    </location>
    <ligand>
        <name>Zn(2+)</name>
        <dbReference type="ChEBI" id="CHEBI:29105"/>
        <label>2</label>
    </ligand>
</feature>
<dbReference type="CDD" id="cd16859">
    <property type="entry name" value="ING_ING4_5"/>
    <property type="match status" value="1"/>
</dbReference>
<comment type="subunit">
    <text evidence="11">Component of an histone acetyltransferase complex. Interacts with H3K4me3 and to a lesser extent with H3K4me2.</text>
</comment>
<feature type="binding site" evidence="9">
    <location>
        <position position="174"/>
    </location>
    <ligand>
        <name>Zn(2+)</name>
        <dbReference type="ChEBI" id="CHEBI:29105"/>
        <label>1</label>
    </ligand>
</feature>
<dbReference type="Pfam" id="PF12998">
    <property type="entry name" value="ING"/>
    <property type="match status" value="1"/>
</dbReference>
<keyword evidence="4 10" id="KW-0863">Zinc-finger</keyword>
<dbReference type="InterPro" id="IPR011011">
    <property type="entry name" value="Znf_FYVE_PHD"/>
</dbReference>
<dbReference type="SMART" id="SM00249">
    <property type="entry name" value="PHD"/>
    <property type="match status" value="1"/>
</dbReference>
<evidence type="ECO:0000256" key="8">
    <source>
        <dbReference type="PIRSR" id="PIRSR628651-50"/>
    </source>
</evidence>
<evidence type="ECO:0000256" key="3">
    <source>
        <dbReference type="ARBA" id="ARBA00022723"/>
    </source>
</evidence>
<dbReference type="InterPro" id="IPR024610">
    <property type="entry name" value="ING_N_histone-binding"/>
</dbReference>
<evidence type="ECO:0000313" key="16">
    <source>
        <dbReference type="WBParaSite" id="EVEC_0001120101-mRNA-1"/>
    </source>
</evidence>
<evidence type="ECO:0000256" key="9">
    <source>
        <dbReference type="PIRSR" id="PIRSR628651-51"/>
    </source>
</evidence>
<feature type="binding site" evidence="9">
    <location>
        <position position="172"/>
    </location>
    <ligand>
        <name>Zn(2+)</name>
        <dbReference type="ChEBI" id="CHEBI:29105"/>
        <label>1</label>
    </ligand>
</feature>
<reference evidence="16" key="1">
    <citation type="submission" date="2017-02" db="UniProtKB">
        <authorList>
            <consortium name="WormBaseParasite"/>
        </authorList>
    </citation>
    <scope>IDENTIFICATION</scope>
</reference>
<keyword evidence="5 9" id="KW-0862">Zinc</keyword>
<keyword evidence="7 11" id="KW-0539">Nucleus</keyword>
<dbReference type="InterPro" id="IPR019787">
    <property type="entry name" value="Znf_PHD-finger"/>
</dbReference>
<dbReference type="EMBL" id="UXUI01010910">
    <property type="protein sequence ID" value="VDD95764.1"/>
    <property type="molecule type" value="Genomic_DNA"/>
</dbReference>
<feature type="binding site" evidence="9">
    <location>
        <position position="185"/>
    </location>
    <ligand>
        <name>Zn(2+)</name>
        <dbReference type="ChEBI" id="CHEBI:29105"/>
        <label>2</label>
    </ligand>
</feature>
<evidence type="ECO:0000256" key="5">
    <source>
        <dbReference type="ARBA" id="ARBA00022833"/>
    </source>
</evidence>
<keyword evidence="6 11" id="KW-0156">Chromatin regulator</keyword>
<dbReference type="SUPFAM" id="SSF57903">
    <property type="entry name" value="FYVE/PHD zinc finger"/>
    <property type="match status" value="1"/>
</dbReference>
<evidence type="ECO:0000256" key="12">
    <source>
        <dbReference type="SAM" id="MobiDB-lite"/>
    </source>
</evidence>
<keyword evidence="3 9" id="KW-0479">Metal-binding</keyword>
<dbReference type="FunFam" id="3.30.40.10:FF:000021">
    <property type="entry name" value="Inhibitor of growth 2b"/>
    <property type="match status" value="1"/>
</dbReference>
<dbReference type="Proteomes" id="UP000274131">
    <property type="component" value="Unassembled WGS sequence"/>
</dbReference>
<feature type="site" description="Histone H3K4me3 binding" evidence="8">
    <location>
        <position position="194"/>
    </location>
</feature>
<evidence type="ECO:0000256" key="1">
    <source>
        <dbReference type="ARBA" id="ARBA00004123"/>
    </source>
</evidence>
<dbReference type="OrthoDB" id="5411773at2759"/>
<comment type="similarity">
    <text evidence="2 11">Belongs to the ING family.</text>
</comment>
<gene>
    <name evidence="14" type="ORF">EVEC_LOCUS10515</name>
</gene>
<evidence type="ECO:0000256" key="4">
    <source>
        <dbReference type="ARBA" id="ARBA00022771"/>
    </source>
</evidence>
<evidence type="ECO:0000256" key="7">
    <source>
        <dbReference type="ARBA" id="ARBA00023242"/>
    </source>
</evidence>
<comment type="function">
    <text evidence="11">Component of an histone acetyltransferase complex.</text>
</comment>
<dbReference type="GO" id="GO:0006325">
    <property type="term" value="P:chromatin organization"/>
    <property type="evidence" value="ECO:0007669"/>
    <property type="project" value="UniProtKB-KW"/>
</dbReference>
<dbReference type="Gene3D" id="6.10.140.1740">
    <property type="match status" value="1"/>
</dbReference>
<comment type="subcellular location">
    <subcellularLocation>
        <location evidence="1 11">Nucleus</location>
    </subcellularLocation>
</comment>
<evidence type="ECO:0000313" key="14">
    <source>
        <dbReference type="EMBL" id="VDD95764.1"/>
    </source>
</evidence>
<dbReference type="AlphaFoldDB" id="A0A0N4VK19"/>
<dbReference type="PANTHER" id="PTHR10333:SF42">
    <property type="entry name" value="INHIBITOR OF GROWTH PROTEIN 5"/>
    <property type="match status" value="1"/>
</dbReference>
<dbReference type="SMART" id="SM01408">
    <property type="entry name" value="ING"/>
    <property type="match status" value="1"/>
</dbReference>
<dbReference type="GO" id="GO:0005634">
    <property type="term" value="C:nucleus"/>
    <property type="evidence" value="ECO:0007669"/>
    <property type="project" value="UniProtKB-SubCell"/>
</dbReference>
<dbReference type="PROSITE" id="PS01359">
    <property type="entry name" value="ZF_PHD_1"/>
    <property type="match status" value="1"/>
</dbReference>